<dbReference type="FunFam" id="3.30.300.30:FF:000020">
    <property type="entry name" value="Long-chain fatty acid transporter"/>
    <property type="match status" value="1"/>
</dbReference>
<evidence type="ECO:0000256" key="17">
    <source>
        <dbReference type="ARBA" id="ARBA00078285"/>
    </source>
</evidence>
<dbReference type="GO" id="GO:0005524">
    <property type="term" value="F:ATP binding"/>
    <property type="evidence" value="ECO:0007669"/>
    <property type="project" value="UniProtKB-KW"/>
</dbReference>
<evidence type="ECO:0000256" key="15">
    <source>
        <dbReference type="ARBA" id="ARBA00060276"/>
    </source>
</evidence>
<dbReference type="GO" id="GO:0005778">
    <property type="term" value="C:peroxisomal membrane"/>
    <property type="evidence" value="ECO:0007669"/>
    <property type="project" value="UniProtKB-SubCell"/>
</dbReference>
<evidence type="ECO:0000256" key="7">
    <source>
        <dbReference type="ARBA" id="ARBA00022741"/>
    </source>
</evidence>
<evidence type="ECO:0000256" key="5">
    <source>
        <dbReference type="ARBA" id="ARBA00022598"/>
    </source>
</evidence>
<accession>A0A6M5KDU0</accession>
<keyword evidence="9" id="KW-1133">Transmembrane helix</keyword>
<evidence type="ECO:0000256" key="1">
    <source>
        <dbReference type="ARBA" id="ARBA00004651"/>
    </source>
</evidence>
<dbReference type="Pfam" id="PF00501">
    <property type="entry name" value="AMP-binding"/>
    <property type="match status" value="1"/>
</dbReference>
<comment type="catalytic activity">
    <reaction evidence="14">
        <text>a very long-chain fatty acid + ATP + CoA = a very long-chain fatty acyl-CoA + AMP + diphosphate</text>
        <dbReference type="Rhea" id="RHEA:54536"/>
        <dbReference type="ChEBI" id="CHEBI:30616"/>
        <dbReference type="ChEBI" id="CHEBI:33019"/>
        <dbReference type="ChEBI" id="CHEBI:57287"/>
        <dbReference type="ChEBI" id="CHEBI:58950"/>
        <dbReference type="ChEBI" id="CHEBI:138261"/>
        <dbReference type="ChEBI" id="CHEBI:456215"/>
    </reaction>
</comment>
<dbReference type="SUPFAM" id="SSF56801">
    <property type="entry name" value="Acetyl-CoA synthetase-like"/>
    <property type="match status" value="1"/>
</dbReference>
<keyword evidence="7" id="KW-0547">Nucleotide-binding</keyword>
<proteinExistence type="evidence at transcript level"/>
<evidence type="ECO:0000256" key="6">
    <source>
        <dbReference type="ARBA" id="ARBA00022692"/>
    </source>
</evidence>
<keyword evidence="8" id="KW-0067">ATP-binding</keyword>
<evidence type="ECO:0000256" key="8">
    <source>
        <dbReference type="ARBA" id="ARBA00022840"/>
    </source>
</evidence>
<keyword evidence="4" id="KW-1003">Cell membrane</keyword>
<evidence type="ECO:0000256" key="16">
    <source>
        <dbReference type="ARBA" id="ARBA00068795"/>
    </source>
</evidence>
<comment type="function">
    <text evidence="15">Acyl-CoA synthetase required for both the import of long chain fatty acids (LCFAs) (C14-C18) and the activation very long chain fatty acids (VLCFAs) (C20-C26) by esterification of the fatty acids into metabolically active CoA-thioesters for subsequent degradation or incorporation into phospholipids. The transport and fatty acyl-CoA synthetase activities are genetically separable and are thus independent activities. Esterifies VLCFAs in the peroxisome matrix. The VLCFAs are actively transported into peroxisomes by a PXA1-PXA2 heterodimeric transporter in the peroxisomal membrane.</text>
</comment>
<dbReference type="GO" id="GO:0044539">
    <property type="term" value="P:long-chain fatty acid import into cell"/>
    <property type="evidence" value="ECO:0007669"/>
    <property type="project" value="TreeGrafter"/>
</dbReference>
<evidence type="ECO:0000256" key="4">
    <source>
        <dbReference type="ARBA" id="ARBA00022475"/>
    </source>
</evidence>
<feature type="domain" description="AMP-dependent synthetase/ligase" evidence="18">
    <location>
        <begin position="60"/>
        <end position="434"/>
    </location>
</feature>
<keyword evidence="12" id="KW-0576">Peroxisome</keyword>
<dbReference type="GO" id="GO:0005324">
    <property type="term" value="F:long-chain fatty acid transmembrane transporter activity"/>
    <property type="evidence" value="ECO:0007669"/>
    <property type="project" value="TreeGrafter"/>
</dbReference>
<evidence type="ECO:0000256" key="9">
    <source>
        <dbReference type="ARBA" id="ARBA00022989"/>
    </source>
</evidence>
<name>A0A6M5KDU0_9DINO</name>
<evidence type="ECO:0000259" key="18">
    <source>
        <dbReference type="Pfam" id="PF00501"/>
    </source>
</evidence>
<dbReference type="AlphaFoldDB" id="A0A6M5KDU0"/>
<dbReference type="GO" id="GO:0005886">
    <property type="term" value="C:plasma membrane"/>
    <property type="evidence" value="ECO:0007669"/>
    <property type="project" value="UniProtKB-SubCell"/>
</dbReference>
<dbReference type="Gene3D" id="3.40.50.12780">
    <property type="entry name" value="N-terminal domain of ligase-like"/>
    <property type="match status" value="1"/>
</dbReference>
<keyword evidence="5" id="KW-0436">Ligase</keyword>
<comment type="subcellular location">
    <subcellularLocation>
        <location evidence="1">Cell membrane</location>
        <topology evidence="1">Multi-pass membrane protein</topology>
    </subcellularLocation>
    <subcellularLocation>
        <location evidence="13">Peroxisome membrane</location>
    </subcellularLocation>
</comment>
<dbReference type="EMBL" id="MT165622">
    <property type="protein sequence ID" value="QJU71813.1"/>
    <property type="molecule type" value="mRNA"/>
</dbReference>
<evidence type="ECO:0000256" key="13">
    <source>
        <dbReference type="ARBA" id="ARBA00046271"/>
    </source>
</evidence>
<keyword evidence="3" id="KW-0813">Transport</keyword>
<dbReference type="FunFam" id="3.40.50.12780:FF:000019">
    <property type="entry name" value="Long-chain fatty acid transporter"/>
    <property type="match status" value="1"/>
</dbReference>
<dbReference type="InterPro" id="IPR045851">
    <property type="entry name" value="AMP-bd_C_sf"/>
</dbReference>
<dbReference type="InterPro" id="IPR042099">
    <property type="entry name" value="ANL_N_sf"/>
</dbReference>
<evidence type="ECO:0000313" key="19">
    <source>
        <dbReference type="EMBL" id="QJU71813.1"/>
    </source>
</evidence>
<keyword evidence="6" id="KW-0812">Transmembrane</keyword>
<reference evidence="19" key="1">
    <citation type="journal article" date="2020" name="PLoS ONE">
        <title>Transcriptomic analysis of polyketide synthases in a highly ciguatoxic dinoflagellate, Gambierdiscus polynesiensis and low toxicity Gambierdiscus pacificus, from French Polynesia.</title>
        <authorList>
            <person name="Van Dolah F.M."/>
            <person name="Morey J.S."/>
            <person name="Milne S."/>
            <person name="Ung A."/>
            <person name="Anderson P.E."/>
            <person name="Chinain M."/>
        </authorList>
    </citation>
    <scope>NUCLEOTIDE SEQUENCE</scope>
</reference>
<evidence type="ECO:0000256" key="11">
    <source>
        <dbReference type="ARBA" id="ARBA00023136"/>
    </source>
</evidence>
<dbReference type="PANTHER" id="PTHR43107:SF15">
    <property type="entry name" value="FATTY ACID TRANSPORT PROTEIN 3, ISOFORM A"/>
    <property type="match status" value="1"/>
</dbReference>
<dbReference type="Gene3D" id="3.30.300.30">
    <property type="match status" value="1"/>
</dbReference>
<evidence type="ECO:0000256" key="14">
    <source>
        <dbReference type="ARBA" id="ARBA00051585"/>
    </source>
</evidence>
<evidence type="ECO:0000256" key="3">
    <source>
        <dbReference type="ARBA" id="ARBA00022448"/>
    </source>
</evidence>
<organism evidence="19">
    <name type="scientific">Gambierdiscus polynesiensis</name>
    <dbReference type="NCBI Taxonomy" id="439318"/>
    <lineage>
        <taxon>Eukaryota</taxon>
        <taxon>Sar</taxon>
        <taxon>Alveolata</taxon>
        <taxon>Dinophyceae</taxon>
        <taxon>Gonyaulacales</taxon>
        <taxon>Pyrocystaceae</taxon>
        <taxon>Gambierdiscus</taxon>
    </lineage>
</organism>
<keyword evidence="11" id="KW-0472">Membrane</keyword>
<keyword evidence="10" id="KW-0445">Lipid transport</keyword>
<dbReference type="PANTHER" id="PTHR43107">
    <property type="entry name" value="LONG-CHAIN FATTY ACID TRANSPORT PROTEIN"/>
    <property type="match status" value="1"/>
</dbReference>
<dbReference type="InterPro" id="IPR000873">
    <property type="entry name" value="AMP-dep_synth/lig_dom"/>
</dbReference>
<protein>
    <recommendedName>
        <fullName evidence="16">Very long-chain fatty acid transport protein</fullName>
    </recommendedName>
    <alternativeName>
        <fullName evidence="17">Very-long-chain acyl-CoA synthetase</fullName>
    </alternativeName>
</protein>
<sequence>MAVAAKTAAAVALGAAGLKVLDSKTGISADLAIARRMMRALPILNKGKSTADASMSDVWEEAVTKWPNNTFVIFEHQRLTFGDMDMLSNQMAHWLLAQGIKRDDVVAMVMENKAEFIAWWLALTKIGAQVALINYAIKQKGLLHCIKVAKSKAVIFDEDTEESVGAIQTELEGVKLLFWGGRPAMSYKQVQTVTHDILLGYPRSGGEFKAMRNGIKMADNFGFIYTSGTTGLPKAANIMHVKFVGMGSMVMASGLGPGDRLYTCLPIFHSAGGGIGVCGCILSGATLVLARKFSNQRFWPDIVSYGCTAFQYIGELGRYLVNYAKEHPEVLSLAHKLKCAMGNGLRPEVWDDFQDGFRIPLVVEFYGATEGNGALMNFCHRGDKASRGAVGRAGPLLNKIMNAKVVKFNVDTEDVIRSSDGLCIECSPGEAGELVFPIVSDDPAKNFKGYTDEKATSKKILTDVFAKGDSWFRTGDLLSKNSLGLFFFADRIGDTFRWKGENCSTMEVSEIVSSFEGIEEANVYGVKVPGVQDGRGCMVAISGPQELQVREKLDALQKLCEKELPRYAQPLFLRFLPNMEITGTFKHQKVQLREQGCDPRVVRDVLYWLSPGSKRYEKFEESDFLALTNGASRL</sequence>
<evidence type="ECO:0000256" key="12">
    <source>
        <dbReference type="ARBA" id="ARBA00023140"/>
    </source>
</evidence>
<dbReference type="GO" id="GO:0004467">
    <property type="term" value="F:long-chain fatty acid-CoA ligase activity"/>
    <property type="evidence" value="ECO:0007669"/>
    <property type="project" value="TreeGrafter"/>
</dbReference>
<evidence type="ECO:0000256" key="2">
    <source>
        <dbReference type="ARBA" id="ARBA00006432"/>
    </source>
</evidence>
<comment type="similarity">
    <text evidence="2">Belongs to the ATP-dependent AMP-binding enzyme family.</text>
</comment>
<evidence type="ECO:0000256" key="10">
    <source>
        <dbReference type="ARBA" id="ARBA00023055"/>
    </source>
</evidence>